<dbReference type="Pfam" id="PF14542">
    <property type="entry name" value="Acetyltransf_CG"/>
    <property type="match status" value="1"/>
</dbReference>
<sequence>MNKTTHRFEVDLDGQTAFAEYLLQHDAIVLPHTVVPDAFEGRGVGGQLARAALTYAREHGLKVKPSCPFIAAYIKRHAEWQDLVHKDYRARLGLEP</sequence>
<organism evidence="2 3">
    <name type="scientific">Phenylobacterium hankyongense</name>
    <dbReference type="NCBI Taxonomy" id="1813876"/>
    <lineage>
        <taxon>Bacteria</taxon>
        <taxon>Pseudomonadati</taxon>
        <taxon>Pseudomonadota</taxon>
        <taxon>Alphaproteobacteria</taxon>
        <taxon>Caulobacterales</taxon>
        <taxon>Caulobacteraceae</taxon>
        <taxon>Phenylobacterium</taxon>
    </lineage>
</organism>
<gene>
    <name evidence="2" type="ORF">DJ021_11915</name>
</gene>
<reference evidence="3" key="1">
    <citation type="submission" date="2018-05" db="EMBL/GenBank/DDBJ databases">
        <authorList>
            <person name="Li X."/>
        </authorList>
    </citation>
    <scope>NUCLEOTIDE SEQUENCE [LARGE SCALE GENOMIC DNA]</scope>
    <source>
        <strain evidence="3">HKS-05</strain>
    </source>
</reference>
<dbReference type="SUPFAM" id="SSF55729">
    <property type="entry name" value="Acyl-CoA N-acyltransferases (Nat)"/>
    <property type="match status" value="1"/>
</dbReference>
<dbReference type="PANTHER" id="PTHR31435">
    <property type="entry name" value="PROTEIN NATD1"/>
    <property type="match status" value="1"/>
</dbReference>
<dbReference type="InterPro" id="IPR016181">
    <property type="entry name" value="Acyl_CoA_acyltransferase"/>
</dbReference>
<dbReference type="Proteomes" id="UP000249842">
    <property type="component" value="Unassembled WGS sequence"/>
</dbReference>
<dbReference type="AlphaFoldDB" id="A0A328B5F5"/>
<evidence type="ECO:0000313" key="2">
    <source>
        <dbReference type="EMBL" id="RAK61795.1"/>
    </source>
</evidence>
<feature type="domain" description="N-acetyltransferase" evidence="1">
    <location>
        <begin position="1"/>
        <end position="85"/>
    </location>
</feature>
<evidence type="ECO:0000259" key="1">
    <source>
        <dbReference type="PROSITE" id="PS51729"/>
    </source>
</evidence>
<dbReference type="InterPro" id="IPR031165">
    <property type="entry name" value="GNAT_YJDJ"/>
</dbReference>
<comment type="caution">
    <text evidence="2">The sequence shown here is derived from an EMBL/GenBank/DDBJ whole genome shotgun (WGS) entry which is preliminary data.</text>
</comment>
<evidence type="ECO:0000313" key="3">
    <source>
        <dbReference type="Proteomes" id="UP000249842"/>
    </source>
</evidence>
<dbReference type="EMBL" id="QFYP01000001">
    <property type="protein sequence ID" value="RAK61795.1"/>
    <property type="molecule type" value="Genomic_DNA"/>
</dbReference>
<keyword evidence="2" id="KW-0808">Transferase</keyword>
<dbReference type="InterPro" id="IPR045057">
    <property type="entry name" value="Gcn5-rel_NAT"/>
</dbReference>
<name>A0A328B5F5_9CAUL</name>
<dbReference type="PANTHER" id="PTHR31435:SF10">
    <property type="entry name" value="BSR4717 PROTEIN"/>
    <property type="match status" value="1"/>
</dbReference>
<dbReference type="Gene3D" id="3.40.630.30">
    <property type="match status" value="1"/>
</dbReference>
<protein>
    <submittedName>
        <fullName evidence="2">N-acetyltransferase</fullName>
    </submittedName>
</protein>
<proteinExistence type="predicted"/>
<dbReference type="OrthoDB" id="9800945at2"/>
<dbReference type="GO" id="GO:0016740">
    <property type="term" value="F:transferase activity"/>
    <property type="evidence" value="ECO:0007669"/>
    <property type="project" value="UniProtKB-KW"/>
</dbReference>
<keyword evidence="3" id="KW-1185">Reference proteome</keyword>
<accession>A0A328B5F5</accession>
<dbReference type="PROSITE" id="PS51729">
    <property type="entry name" value="GNAT_YJDJ"/>
    <property type="match status" value="1"/>
</dbReference>